<dbReference type="InterPro" id="IPR004437">
    <property type="entry name" value="ParB/RepB/Spo0J"/>
</dbReference>
<dbReference type="AlphaFoldDB" id="A0A512JIU7"/>
<dbReference type="GO" id="GO:0005694">
    <property type="term" value="C:chromosome"/>
    <property type="evidence" value="ECO:0007669"/>
    <property type="project" value="TreeGrafter"/>
</dbReference>
<dbReference type="Gene3D" id="3.90.1530.30">
    <property type="match status" value="1"/>
</dbReference>
<evidence type="ECO:0000313" key="4">
    <source>
        <dbReference type="EMBL" id="GEP09880.1"/>
    </source>
</evidence>
<dbReference type="PANTHER" id="PTHR33375">
    <property type="entry name" value="CHROMOSOME-PARTITIONING PROTEIN PARB-RELATED"/>
    <property type="match status" value="1"/>
</dbReference>
<dbReference type="RefSeq" id="WP_170245905.1">
    <property type="nucleotide sequence ID" value="NZ_BJZV01000007.1"/>
</dbReference>
<accession>A0A512JIU7</accession>
<feature type="domain" description="ParB-like N-terminal" evidence="3">
    <location>
        <begin position="14"/>
        <end position="120"/>
    </location>
</feature>
<sequence length="623" mass="66639">MKPQPASYLFAATQAVPLDLLDFGHGETGVSVNARTMGQDEAIDELAASILAHGLIQPLVVRRTEGDELRFTVIAGNRRLAALQKLAAAGKLPEPNPLIDVVARDLADGEALEVSLAENLNRLPLHPVDQYEVFARLGTGKNAISEAAIATRFGMPRKEVKQRLALGRLAPEILDAWRKGKIHAETAQAFTLARDVEHQLEVFRRLGKEGGVYPYRVREEFSKTFASASGKLVEFVGLDAYKAAGGTVRTDLFSDRKDLANPEIIARLVQEKTESLVDELKAEGWSWVALADDVSMDHYLWPKITPGEMQFTKGEKADLAENEARLRESSCIGDERLRITAECREIEQAAEARAYADDDRARAGAIIDIGWGGKVTIRRGVLKPGAKASAGEPAPAVEEGPKPLSQTLAHTLSCQLSDALAGSLATDPDLALSVMLATFLTHSGSPCIVRHSGRAAGPLKERVAELQLGKFPEVLQTVRDMPQDDRLELLAAVAGAAIDASSTAFGAMSSVAKGVDAASVSAVFAAIDPDEVRHQVGEQFDAVAYFAGASKAHAIAALTEIHGRNTCTSTKKGDIAALAEIEATKHGWLPTELRTVHYTGPGAAKPKAKRGSKRSAAALQEAA</sequence>
<comment type="similarity">
    <text evidence="1">Belongs to the ParB family.</text>
</comment>
<dbReference type="SUPFAM" id="SSF109709">
    <property type="entry name" value="KorB DNA-binding domain-like"/>
    <property type="match status" value="1"/>
</dbReference>
<name>A0A512JIU7_9HYPH</name>
<dbReference type="GO" id="GO:0007059">
    <property type="term" value="P:chromosome segregation"/>
    <property type="evidence" value="ECO:0007669"/>
    <property type="project" value="TreeGrafter"/>
</dbReference>
<dbReference type="CDD" id="cd16406">
    <property type="entry name" value="ParB_N_like"/>
    <property type="match status" value="1"/>
</dbReference>
<organism evidence="4 5">
    <name type="scientific">Methylobacterium gnaphalii</name>
    <dbReference type="NCBI Taxonomy" id="1010610"/>
    <lineage>
        <taxon>Bacteria</taxon>
        <taxon>Pseudomonadati</taxon>
        <taxon>Pseudomonadota</taxon>
        <taxon>Alphaproteobacteria</taxon>
        <taxon>Hyphomicrobiales</taxon>
        <taxon>Methylobacteriaceae</taxon>
        <taxon>Methylobacterium</taxon>
    </lineage>
</organism>
<dbReference type="NCBIfam" id="TIGR00180">
    <property type="entry name" value="parB_part"/>
    <property type="match status" value="1"/>
</dbReference>
<dbReference type="InterPro" id="IPR050336">
    <property type="entry name" value="Chromosome_partition/occlusion"/>
</dbReference>
<dbReference type="Proteomes" id="UP000321750">
    <property type="component" value="Unassembled WGS sequence"/>
</dbReference>
<evidence type="ECO:0000256" key="1">
    <source>
        <dbReference type="ARBA" id="ARBA00006295"/>
    </source>
</evidence>
<reference evidence="4 5" key="1">
    <citation type="submission" date="2019-07" db="EMBL/GenBank/DDBJ databases">
        <title>Whole genome shotgun sequence of Methylobacterium gnaphalii NBRC 107716.</title>
        <authorList>
            <person name="Hosoyama A."/>
            <person name="Uohara A."/>
            <person name="Ohji S."/>
            <person name="Ichikawa N."/>
        </authorList>
    </citation>
    <scope>NUCLEOTIDE SEQUENCE [LARGE SCALE GENOMIC DNA]</scope>
    <source>
        <strain evidence="4 5">NBRC 107716</strain>
    </source>
</reference>
<dbReference type="SMART" id="SM00470">
    <property type="entry name" value="ParB"/>
    <property type="match status" value="1"/>
</dbReference>
<keyword evidence="5" id="KW-1185">Reference proteome</keyword>
<dbReference type="Gene3D" id="1.10.10.2830">
    <property type="match status" value="1"/>
</dbReference>
<proteinExistence type="inferred from homology"/>
<feature type="compositionally biased region" description="Low complexity" evidence="2">
    <location>
        <begin position="614"/>
        <end position="623"/>
    </location>
</feature>
<evidence type="ECO:0000256" key="2">
    <source>
        <dbReference type="SAM" id="MobiDB-lite"/>
    </source>
</evidence>
<dbReference type="Pfam" id="PF02195">
    <property type="entry name" value="ParB_N"/>
    <property type="match status" value="1"/>
</dbReference>
<dbReference type="SUPFAM" id="SSF110849">
    <property type="entry name" value="ParB/Sulfiredoxin"/>
    <property type="match status" value="1"/>
</dbReference>
<dbReference type="InterPro" id="IPR036086">
    <property type="entry name" value="ParB/Sulfiredoxin_sf"/>
</dbReference>
<feature type="region of interest" description="Disordered" evidence="2">
    <location>
        <begin position="601"/>
        <end position="623"/>
    </location>
</feature>
<dbReference type="InterPro" id="IPR003115">
    <property type="entry name" value="ParB_N"/>
</dbReference>
<dbReference type="GO" id="GO:0003677">
    <property type="term" value="F:DNA binding"/>
    <property type="evidence" value="ECO:0007669"/>
    <property type="project" value="InterPro"/>
</dbReference>
<dbReference type="EMBL" id="BJZV01000007">
    <property type="protein sequence ID" value="GEP09880.1"/>
    <property type="molecule type" value="Genomic_DNA"/>
</dbReference>
<evidence type="ECO:0000259" key="3">
    <source>
        <dbReference type="SMART" id="SM00470"/>
    </source>
</evidence>
<comment type="caution">
    <text evidence="4">The sequence shown here is derived from an EMBL/GenBank/DDBJ whole genome shotgun (WGS) entry which is preliminary data.</text>
</comment>
<protein>
    <submittedName>
        <fullName evidence="4">Chromosome partitioning protein ParB</fullName>
    </submittedName>
</protein>
<evidence type="ECO:0000313" key="5">
    <source>
        <dbReference type="Proteomes" id="UP000321750"/>
    </source>
</evidence>
<gene>
    <name evidence="4" type="ORF">MGN01_17250</name>
</gene>
<dbReference type="PANTHER" id="PTHR33375:SF7">
    <property type="entry name" value="CHROMOSOME 2-PARTITIONING PROTEIN PARB-RELATED"/>
    <property type="match status" value="1"/>
</dbReference>